<protein>
    <submittedName>
        <fullName evidence="1">Uncharacterized protein</fullName>
    </submittedName>
</protein>
<gene>
    <name evidence="1" type="ORF">S01H1_24218</name>
</gene>
<evidence type="ECO:0000313" key="1">
    <source>
        <dbReference type="EMBL" id="GAF92066.1"/>
    </source>
</evidence>
<feature type="non-terminal residue" evidence="1">
    <location>
        <position position="79"/>
    </location>
</feature>
<proteinExistence type="predicted"/>
<accession>X0TY49</accession>
<dbReference type="Gene3D" id="3.40.50.300">
    <property type="entry name" value="P-loop containing nucleotide triphosphate hydrolases"/>
    <property type="match status" value="1"/>
</dbReference>
<dbReference type="InterPro" id="IPR027417">
    <property type="entry name" value="P-loop_NTPase"/>
</dbReference>
<organism evidence="1">
    <name type="scientific">marine sediment metagenome</name>
    <dbReference type="NCBI Taxonomy" id="412755"/>
    <lineage>
        <taxon>unclassified sequences</taxon>
        <taxon>metagenomes</taxon>
        <taxon>ecological metagenomes</taxon>
    </lineage>
</organism>
<sequence length="79" mass="8733">QLVERFSEREEGPGAKVVALPVGLQLELAQMDEADRTELTAEMGLEVIDSGGLVREILDVSAQMLFFTAGEKEVRTWLI</sequence>
<dbReference type="Gene3D" id="3.10.20.30">
    <property type="match status" value="1"/>
</dbReference>
<name>X0TY49_9ZZZZ</name>
<dbReference type="AlphaFoldDB" id="X0TY49"/>
<comment type="caution">
    <text evidence="1">The sequence shown here is derived from an EMBL/GenBank/DDBJ whole genome shotgun (WGS) entry which is preliminary data.</text>
</comment>
<dbReference type="InterPro" id="IPR012675">
    <property type="entry name" value="Beta-grasp_dom_sf"/>
</dbReference>
<reference evidence="1" key="1">
    <citation type="journal article" date="2014" name="Front. Microbiol.">
        <title>High frequency of phylogenetically diverse reductive dehalogenase-homologous genes in deep subseafloor sedimentary metagenomes.</title>
        <authorList>
            <person name="Kawai M."/>
            <person name="Futagami T."/>
            <person name="Toyoda A."/>
            <person name="Takaki Y."/>
            <person name="Nishi S."/>
            <person name="Hori S."/>
            <person name="Arai W."/>
            <person name="Tsubouchi T."/>
            <person name="Morono Y."/>
            <person name="Uchiyama I."/>
            <person name="Ito T."/>
            <person name="Fujiyama A."/>
            <person name="Inagaki F."/>
            <person name="Takami H."/>
        </authorList>
    </citation>
    <scope>NUCLEOTIDE SEQUENCE</scope>
    <source>
        <strain evidence="1">Expedition CK06-06</strain>
    </source>
</reference>
<feature type="non-terminal residue" evidence="1">
    <location>
        <position position="1"/>
    </location>
</feature>
<dbReference type="EMBL" id="BARS01014303">
    <property type="protein sequence ID" value="GAF92066.1"/>
    <property type="molecule type" value="Genomic_DNA"/>
</dbReference>